<reference evidence="7 8" key="1">
    <citation type="submission" date="2020-04" db="EMBL/GenBank/DDBJ databases">
        <title>MicrobeNet Type strains.</title>
        <authorList>
            <person name="Nicholson A.C."/>
        </authorList>
    </citation>
    <scope>NUCLEOTIDE SEQUENCE [LARGE SCALE GENOMIC DNA]</scope>
    <source>
        <strain evidence="7 8">JCM 3332</strain>
    </source>
</reference>
<dbReference type="Gene3D" id="3.40.50.300">
    <property type="entry name" value="P-loop containing nucleotide triphosphate hydrolases"/>
    <property type="match status" value="2"/>
</dbReference>
<dbReference type="Proteomes" id="UP000570678">
    <property type="component" value="Unassembled WGS sequence"/>
</dbReference>
<dbReference type="GO" id="GO:0043139">
    <property type="term" value="F:5'-3' DNA helicase activity"/>
    <property type="evidence" value="ECO:0007669"/>
    <property type="project" value="TreeGrafter"/>
</dbReference>
<dbReference type="Pfam" id="PF13087">
    <property type="entry name" value="AAA_12"/>
    <property type="match status" value="1"/>
</dbReference>
<evidence type="ECO:0000313" key="8">
    <source>
        <dbReference type="Proteomes" id="UP000570678"/>
    </source>
</evidence>
<feature type="domain" description="DNA2/NAM7 helicase-like C-terminal" evidence="6">
    <location>
        <begin position="887"/>
        <end position="1056"/>
    </location>
</feature>
<dbReference type="AlphaFoldDB" id="A0A846YCB4"/>
<evidence type="ECO:0000259" key="6">
    <source>
        <dbReference type="Pfam" id="PF13087"/>
    </source>
</evidence>
<proteinExistence type="predicted"/>
<evidence type="ECO:0000313" key="7">
    <source>
        <dbReference type="EMBL" id="NKY55431.1"/>
    </source>
</evidence>
<feature type="compositionally biased region" description="Polar residues" evidence="5">
    <location>
        <begin position="652"/>
        <end position="666"/>
    </location>
</feature>
<comment type="caution">
    <text evidence="7">The sequence shown here is derived from an EMBL/GenBank/DDBJ whole genome shotgun (WGS) entry which is preliminary data.</text>
</comment>
<dbReference type="InterPro" id="IPR027417">
    <property type="entry name" value="P-loop_NTPase"/>
</dbReference>
<keyword evidence="8" id="KW-1185">Reference proteome</keyword>
<evidence type="ECO:0000256" key="5">
    <source>
        <dbReference type="SAM" id="MobiDB-lite"/>
    </source>
</evidence>
<feature type="compositionally biased region" description="Low complexity" evidence="5">
    <location>
        <begin position="523"/>
        <end position="545"/>
    </location>
</feature>
<gene>
    <name evidence="7" type="ORF">HGA15_04475</name>
</gene>
<organism evidence="7 8">
    <name type="scientific">Nocardia flavorosea</name>
    <dbReference type="NCBI Taxonomy" id="53429"/>
    <lineage>
        <taxon>Bacteria</taxon>
        <taxon>Bacillati</taxon>
        <taxon>Actinomycetota</taxon>
        <taxon>Actinomycetes</taxon>
        <taxon>Mycobacteriales</taxon>
        <taxon>Nocardiaceae</taxon>
        <taxon>Nocardia</taxon>
    </lineage>
</organism>
<keyword evidence="4" id="KW-0067">ATP-binding</keyword>
<keyword evidence="1" id="KW-0547">Nucleotide-binding</keyword>
<keyword evidence="3" id="KW-0347">Helicase</keyword>
<dbReference type="GO" id="GO:0016787">
    <property type="term" value="F:hydrolase activity"/>
    <property type="evidence" value="ECO:0007669"/>
    <property type="project" value="UniProtKB-KW"/>
</dbReference>
<dbReference type="PANTHER" id="PTHR43788">
    <property type="entry name" value="DNA2/NAM7 HELICASE FAMILY MEMBER"/>
    <property type="match status" value="1"/>
</dbReference>
<evidence type="ECO:0000256" key="1">
    <source>
        <dbReference type="ARBA" id="ARBA00022741"/>
    </source>
</evidence>
<dbReference type="SUPFAM" id="SSF52540">
    <property type="entry name" value="P-loop containing nucleoside triphosphate hydrolases"/>
    <property type="match status" value="1"/>
</dbReference>
<dbReference type="PANTHER" id="PTHR43788:SF8">
    <property type="entry name" value="DNA-BINDING PROTEIN SMUBP-2"/>
    <property type="match status" value="1"/>
</dbReference>
<accession>A0A846YCB4</accession>
<sequence length="1081" mass="112991">MDPATRTALRAAGITTIDRLTTRLAAPPEVPAATLARLRAQAVVQLRQEHSGRGELLPADPAALDMLPPATPGDLALHAHPVAPDRLRVTVASRESIRFSCELPVEPPADELSPQRRTALRDGARRAFSDLLAALTEPLPTDPGLHIFHYTAAARSLLLHTAGRLGAGEETVDALLRAGVLVDLYPIVRGAFVLGTPSYTLRRVATTLGRPGDPDGRTVLWLADRLRTEAGATALRLPGAHTGDLDRLLRDTPAVCPSSTEAALAEYAGRTETAADRTPGTPGADPHRVAALTAALLGYHRREQQRSWWAHIDRLTHPLSEWGPDDGVMVADSCTVDTKWHIGPGDTVRRFLRLRGRLAGPGPAPGTRVYVVYEPQGRAPRAIRTAGPATVLGCAMEPDLTDTVRLEETLLPGTAAHDELPIALAPALPGAHAADSEALEEIGEQLLVTLPGLPDSPVFDLLARRAPRLRTAHDAPGSWAEPAPVEPDPPAVITRPGAETNTSTSGSRPLGRQPASLSAQTRGAGSPPASAPAAGSPAPTTGAGSREPSPAGAGSSHDRGAPTTFATEAGSPAAPAPETDSPSRQPIKTRPPVNRAAASGSGPDGEAPVVGTGAPTTHITESVPLGSDFPVGQPGSASAAEPGRLAPPGGATATTRIAGQPHSTHSGGELPESGTDETPGGSASAETDPSAVPGDYATAITATLRALDRSYLAVQAPTGTGRTDILAEAIATLVTRDNWRIGIVAPTAVPVENLLDAIVGAGVLPELVAKSDAAAVAPEWLVLDSARYSRFLSNAIRGCVLGGAPDDFTDPHRVPRDTLDLLVVADANSFPLAAIAAVSVSARNLLLTGDPAERHRPGPGPHPEPVDTPALTWLTGGRRTLPPTHGYFLGRTHRMHPQVSDPVSHLFFDNRLRAVPVPADPGATLEPGIATVLVEHHGNTTSSDIEAREVVQQIRDLLGYTWNDGTGNRQLQPHDIVVVSPHRAQVSLIRSLLSRARIEEVLVGTPELFRGREAAVVLVSPATSTPEDAPGPVGALLSAALVHDALCRARRRAIIVRSPLLTEFLPETLRELSALADFVRL</sequence>
<protein>
    <recommendedName>
        <fullName evidence="6">DNA2/NAM7 helicase-like C-terminal domain-containing protein</fullName>
    </recommendedName>
</protein>
<dbReference type="EMBL" id="JAAXOT010000002">
    <property type="protein sequence ID" value="NKY55431.1"/>
    <property type="molecule type" value="Genomic_DNA"/>
</dbReference>
<feature type="region of interest" description="Disordered" evidence="5">
    <location>
        <begin position="473"/>
        <end position="694"/>
    </location>
</feature>
<evidence type="ECO:0000256" key="3">
    <source>
        <dbReference type="ARBA" id="ARBA00022806"/>
    </source>
</evidence>
<dbReference type="InterPro" id="IPR050534">
    <property type="entry name" value="Coronavir_polyprotein_1ab"/>
</dbReference>
<dbReference type="InterPro" id="IPR041679">
    <property type="entry name" value="DNA2/NAM7-like_C"/>
</dbReference>
<dbReference type="GO" id="GO:0005524">
    <property type="term" value="F:ATP binding"/>
    <property type="evidence" value="ECO:0007669"/>
    <property type="project" value="UniProtKB-KW"/>
</dbReference>
<name>A0A846YCB4_9NOCA</name>
<keyword evidence="2" id="KW-0378">Hydrolase</keyword>
<evidence type="ECO:0000256" key="4">
    <source>
        <dbReference type="ARBA" id="ARBA00022840"/>
    </source>
</evidence>
<evidence type="ECO:0000256" key="2">
    <source>
        <dbReference type="ARBA" id="ARBA00022801"/>
    </source>
</evidence>